<dbReference type="EMBL" id="QNUK01000531">
    <property type="protein sequence ID" value="KAF5892029.1"/>
    <property type="molecule type" value="Genomic_DNA"/>
</dbReference>
<dbReference type="SMART" id="SM00477">
    <property type="entry name" value="NUC"/>
    <property type="match status" value="1"/>
</dbReference>
<accession>A0A8J4U6W3</accession>
<name>A0A8J4U6W3_CLAMG</name>
<dbReference type="InterPro" id="IPR001604">
    <property type="entry name" value="Endo_G_ENPP1-like_dom"/>
</dbReference>
<feature type="non-terminal residue" evidence="3">
    <location>
        <position position="156"/>
    </location>
</feature>
<feature type="domain" description="ENPP1-3/EXOG-like endonuclease/phosphodiesterase" evidence="1">
    <location>
        <begin position="1"/>
        <end position="156"/>
    </location>
</feature>
<dbReference type="GO" id="GO:0016787">
    <property type="term" value="F:hydrolase activity"/>
    <property type="evidence" value="ECO:0007669"/>
    <property type="project" value="InterPro"/>
</dbReference>
<keyword evidence="3" id="KW-0255">Endonuclease</keyword>
<dbReference type="GO" id="GO:0046872">
    <property type="term" value="F:metal ion binding"/>
    <property type="evidence" value="ECO:0007669"/>
    <property type="project" value="InterPro"/>
</dbReference>
<dbReference type="GO" id="GO:0003676">
    <property type="term" value="F:nucleic acid binding"/>
    <property type="evidence" value="ECO:0007669"/>
    <property type="project" value="InterPro"/>
</dbReference>
<protein>
    <submittedName>
        <fullName evidence="3">Endonuclease domain-containing 1 protein-like</fullName>
    </submittedName>
</protein>
<reference evidence="3" key="1">
    <citation type="submission" date="2020-07" db="EMBL/GenBank/DDBJ databases">
        <title>Clarias magur genome sequencing, assembly and annotation.</title>
        <authorList>
            <person name="Kushwaha B."/>
            <person name="Kumar R."/>
            <person name="Das P."/>
            <person name="Joshi C.G."/>
            <person name="Kumar D."/>
            <person name="Nagpure N.S."/>
            <person name="Pandey M."/>
            <person name="Agarwal S."/>
            <person name="Srivastava S."/>
            <person name="Singh M."/>
            <person name="Sahoo L."/>
            <person name="Jayasankar P."/>
            <person name="Meher P.K."/>
            <person name="Koringa P.G."/>
            <person name="Iquebal M.A."/>
            <person name="Das S.P."/>
            <person name="Bit A."/>
            <person name="Patnaik S."/>
            <person name="Patel N."/>
            <person name="Shah T.M."/>
            <person name="Hinsu A."/>
            <person name="Jena J.K."/>
        </authorList>
    </citation>
    <scope>NUCLEOTIDE SEQUENCE</scope>
    <source>
        <strain evidence="3">CIFAMagur01</strain>
        <tissue evidence="3">Testis</tissue>
    </source>
</reference>
<comment type="caution">
    <text evidence="3">The sequence shown here is derived from an EMBL/GenBank/DDBJ whole genome shotgun (WGS) entry which is preliminary data.</text>
</comment>
<dbReference type="InterPro" id="IPR044929">
    <property type="entry name" value="DNA/RNA_non-sp_Endonuclease_sf"/>
</dbReference>
<dbReference type="PANTHER" id="PTHR21472">
    <property type="entry name" value="ENDONUCLEASE DOMAIN-CONTAINING 1 PROTEIN ENDOD1"/>
    <property type="match status" value="1"/>
</dbReference>
<feature type="domain" description="DNA/RNA non-specific endonuclease/pyrophosphatase/phosphodiesterase" evidence="2">
    <location>
        <begin position="2"/>
        <end position="156"/>
    </location>
</feature>
<dbReference type="AlphaFoldDB" id="A0A8J4U6W3"/>
<evidence type="ECO:0000259" key="2">
    <source>
        <dbReference type="SMART" id="SM00892"/>
    </source>
</evidence>
<dbReference type="GO" id="GO:0004519">
    <property type="term" value="F:endonuclease activity"/>
    <property type="evidence" value="ECO:0007669"/>
    <property type="project" value="UniProtKB-KW"/>
</dbReference>
<keyword evidence="3" id="KW-0540">Nuclease</keyword>
<proteinExistence type="predicted"/>
<dbReference type="InterPro" id="IPR039015">
    <property type="entry name" value="ENDOD1"/>
</dbReference>
<keyword evidence="3" id="KW-0378">Hydrolase</keyword>
<dbReference type="PANTHER" id="PTHR21472:SF30">
    <property type="entry name" value="ENDONUCLEASE DOMAIN-CONTAINING 1 PROTEIN-RELATED"/>
    <property type="match status" value="1"/>
</dbReference>
<dbReference type="SUPFAM" id="SSF54060">
    <property type="entry name" value="His-Me finger endonucleases"/>
    <property type="match status" value="1"/>
</dbReference>
<gene>
    <name evidence="3" type="ORF">DAT39_018266</name>
</gene>
<dbReference type="InterPro" id="IPR044925">
    <property type="entry name" value="His-Me_finger_sf"/>
</dbReference>
<dbReference type="Gene3D" id="3.40.570.10">
    <property type="entry name" value="Extracellular Endonuclease, subunit A"/>
    <property type="match status" value="1"/>
</dbReference>
<evidence type="ECO:0000313" key="3">
    <source>
        <dbReference type="EMBL" id="KAF5892029.1"/>
    </source>
</evidence>
<sequence>MPVYSAYRFYGHARCGRRNWFIEPQLDDVQGGNDMTSESRVQNPGTNQALNADYRVTVPTPDKGHLVPVYHANTQSCADATFTLTNAAPQNPTFNRGRWRVTEKKVADFLTANCLSAGLRAYVVTGVVPGNNVINNRVRVPSHYWMAFCCLDNNDQ</sequence>
<dbReference type="InterPro" id="IPR020821">
    <property type="entry name" value="ENPP1-3/EXOG-like_nuc-like"/>
</dbReference>
<keyword evidence="4" id="KW-1185">Reference proteome</keyword>
<dbReference type="Pfam" id="PF01223">
    <property type="entry name" value="Endonuclease_NS"/>
    <property type="match status" value="1"/>
</dbReference>
<evidence type="ECO:0000259" key="1">
    <source>
        <dbReference type="SMART" id="SM00477"/>
    </source>
</evidence>
<dbReference type="OrthoDB" id="69221at2759"/>
<organism evidence="3 4">
    <name type="scientific">Clarias magur</name>
    <name type="common">Asian catfish</name>
    <name type="synonym">Macropteronotus magur</name>
    <dbReference type="NCBI Taxonomy" id="1594786"/>
    <lineage>
        <taxon>Eukaryota</taxon>
        <taxon>Metazoa</taxon>
        <taxon>Chordata</taxon>
        <taxon>Craniata</taxon>
        <taxon>Vertebrata</taxon>
        <taxon>Euteleostomi</taxon>
        <taxon>Actinopterygii</taxon>
        <taxon>Neopterygii</taxon>
        <taxon>Teleostei</taxon>
        <taxon>Ostariophysi</taxon>
        <taxon>Siluriformes</taxon>
        <taxon>Clariidae</taxon>
        <taxon>Clarias</taxon>
    </lineage>
</organism>
<dbReference type="SMART" id="SM00892">
    <property type="entry name" value="Endonuclease_NS"/>
    <property type="match status" value="1"/>
</dbReference>
<dbReference type="Proteomes" id="UP000727407">
    <property type="component" value="Unassembled WGS sequence"/>
</dbReference>
<evidence type="ECO:0000313" key="4">
    <source>
        <dbReference type="Proteomes" id="UP000727407"/>
    </source>
</evidence>